<dbReference type="Proteomes" id="UP000186817">
    <property type="component" value="Unassembled WGS sequence"/>
</dbReference>
<evidence type="ECO:0000313" key="2">
    <source>
        <dbReference type="EMBL" id="OLP81040.1"/>
    </source>
</evidence>
<accession>A0A1Q9CDN4</accession>
<feature type="transmembrane region" description="Helical" evidence="1">
    <location>
        <begin position="17"/>
        <end position="46"/>
    </location>
</feature>
<keyword evidence="1" id="KW-1133">Transmembrane helix</keyword>
<dbReference type="AlphaFoldDB" id="A0A1Q9CDN4"/>
<keyword evidence="1" id="KW-0472">Membrane</keyword>
<evidence type="ECO:0000313" key="3">
    <source>
        <dbReference type="Proteomes" id="UP000186817"/>
    </source>
</evidence>
<reference evidence="2 3" key="1">
    <citation type="submission" date="2016-02" db="EMBL/GenBank/DDBJ databases">
        <title>Genome analysis of coral dinoflagellate symbionts highlights evolutionary adaptations to a symbiotic lifestyle.</title>
        <authorList>
            <person name="Aranda M."/>
            <person name="Li Y."/>
            <person name="Liew Y.J."/>
            <person name="Baumgarten S."/>
            <person name="Simakov O."/>
            <person name="Wilson M."/>
            <person name="Piel J."/>
            <person name="Ashoor H."/>
            <person name="Bougouffa S."/>
            <person name="Bajic V.B."/>
            <person name="Ryu T."/>
            <person name="Ravasi T."/>
            <person name="Bayer T."/>
            <person name="Micklem G."/>
            <person name="Kim H."/>
            <person name="Bhak J."/>
            <person name="Lajeunesse T.C."/>
            <person name="Voolstra C.R."/>
        </authorList>
    </citation>
    <scope>NUCLEOTIDE SEQUENCE [LARGE SCALE GENOMIC DNA]</scope>
    <source>
        <strain evidence="2 3">CCMP2467</strain>
    </source>
</reference>
<name>A0A1Q9CDN4_SYMMI</name>
<comment type="caution">
    <text evidence="2">The sequence shown here is derived from an EMBL/GenBank/DDBJ whole genome shotgun (WGS) entry which is preliminary data.</text>
</comment>
<evidence type="ECO:0000256" key="1">
    <source>
        <dbReference type="SAM" id="Phobius"/>
    </source>
</evidence>
<sequence length="360" mass="38803">MCNLQVPTGGLETFTRLAWVSAVLSLVIIKSIWLVPVFLFGAWLNWVGCGGPATPRVERGEPVAFEKCIQSVRIEGVRSSVKGGVACGPAHVRRGRLDLSLEISRNYQCGTKWDTGNSTTQFAEKGLALITQAGATAKEQTTAAPAGADGFGRGDSPLRARLAAMEMELEALKRGSDGGASVADGGQAADFAAALKEQAEALKEALSSRGGSNSITTVKTDLVWPTLTDDKSDTKDVVLLYEEFEDVCALANNCRGMSAREKLLALRARCKGSRAKTYTNAYRAAWKTGEVVDNPEAVYLRIKNKHLMFGESREEREVRIDGEHQALVKGRLSGHQFEPLFEASVADLESVGLGKTPREL</sequence>
<dbReference type="EMBL" id="LSRX01001320">
    <property type="protein sequence ID" value="OLP81040.1"/>
    <property type="molecule type" value="Genomic_DNA"/>
</dbReference>
<protein>
    <submittedName>
        <fullName evidence="2">Uncharacterized protein</fullName>
    </submittedName>
</protein>
<gene>
    <name evidence="2" type="ORF">AK812_SmicGene38481</name>
</gene>
<proteinExistence type="predicted"/>
<keyword evidence="1" id="KW-0812">Transmembrane</keyword>
<keyword evidence="3" id="KW-1185">Reference proteome</keyword>
<dbReference type="OrthoDB" id="448364at2759"/>
<organism evidence="2 3">
    <name type="scientific">Symbiodinium microadriaticum</name>
    <name type="common">Dinoflagellate</name>
    <name type="synonym">Zooxanthella microadriatica</name>
    <dbReference type="NCBI Taxonomy" id="2951"/>
    <lineage>
        <taxon>Eukaryota</taxon>
        <taxon>Sar</taxon>
        <taxon>Alveolata</taxon>
        <taxon>Dinophyceae</taxon>
        <taxon>Suessiales</taxon>
        <taxon>Symbiodiniaceae</taxon>
        <taxon>Symbiodinium</taxon>
    </lineage>
</organism>